<name>A0AAD8GLZ5_9APIA</name>
<dbReference type="Pfam" id="PF00854">
    <property type="entry name" value="PTR2"/>
    <property type="match status" value="1"/>
</dbReference>
<keyword evidence="9" id="KW-1185">Reference proteome</keyword>
<comment type="caution">
    <text evidence="8">The sequence shown here is derived from an EMBL/GenBank/DDBJ whole genome shotgun (WGS) entry which is preliminary data.</text>
</comment>
<evidence type="ECO:0000256" key="1">
    <source>
        <dbReference type="ARBA" id="ARBA00004141"/>
    </source>
</evidence>
<feature type="transmembrane region" description="Helical" evidence="7">
    <location>
        <begin position="344"/>
        <end position="364"/>
    </location>
</feature>
<evidence type="ECO:0000256" key="7">
    <source>
        <dbReference type="SAM" id="Phobius"/>
    </source>
</evidence>
<organism evidence="8 9">
    <name type="scientific">Heracleum sosnowskyi</name>
    <dbReference type="NCBI Taxonomy" id="360622"/>
    <lineage>
        <taxon>Eukaryota</taxon>
        <taxon>Viridiplantae</taxon>
        <taxon>Streptophyta</taxon>
        <taxon>Embryophyta</taxon>
        <taxon>Tracheophyta</taxon>
        <taxon>Spermatophyta</taxon>
        <taxon>Magnoliopsida</taxon>
        <taxon>eudicotyledons</taxon>
        <taxon>Gunneridae</taxon>
        <taxon>Pentapetalae</taxon>
        <taxon>asterids</taxon>
        <taxon>campanulids</taxon>
        <taxon>Apiales</taxon>
        <taxon>Apiaceae</taxon>
        <taxon>Apioideae</taxon>
        <taxon>apioid superclade</taxon>
        <taxon>Tordylieae</taxon>
        <taxon>Tordyliinae</taxon>
        <taxon>Heracleum</taxon>
    </lineage>
</organism>
<feature type="transmembrane region" description="Helical" evidence="7">
    <location>
        <begin position="275"/>
        <end position="293"/>
    </location>
</feature>
<evidence type="ECO:0000256" key="3">
    <source>
        <dbReference type="ARBA" id="ARBA00022692"/>
    </source>
</evidence>
<comment type="subcellular location">
    <subcellularLocation>
        <location evidence="1">Membrane</location>
        <topology evidence="1">Multi-pass membrane protein</topology>
    </subcellularLocation>
</comment>
<feature type="transmembrane region" description="Helical" evidence="7">
    <location>
        <begin position="48"/>
        <end position="65"/>
    </location>
</feature>
<evidence type="ECO:0000256" key="2">
    <source>
        <dbReference type="ARBA" id="ARBA00005982"/>
    </source>
</evidence>
<dbReference type="EMBL" id="JAUIZM010000064">
    <property type="protein sequence ID" value="KAK1350648.1"/>
    <property type="molecule type" value="Genomic_DNA"/>
</dbReference>
<keyword evidence="3 7" id="KW-0812">Transmembrane</keyword>
<evidence type="ECO:0000256" key="5">
    <source>
        <dbReference type="ARBA" id="ARBA00023136"/>
    </source>
</evidence>
<evidence type="ECO:0000256" key="4">
    <source>
        <dbReference type="ARBA" id="ARBA00022989"/>
    </source>
</evidence>
<dbReference type="GO" id="GO:0016020">
    <property type="term" value="C:membrane"/>
    <property type="evidence" value="ECO:0007669"/>
    <property type="project" value="UniProtKB-SubCell"/>
</dbReference>
<feature type="transmembrane region" description="Helical" evidence="7">
    <location>
        <begin position="384"/>
        <end position="404"/>
    </location>
</feature>
<dbReference type="InterPro" id="IPR036259">
    <property type="entry name" value="MFS_trans_sf"/>
</dbReference>
<protein>
    <submittedName>
        <fullName evidence="8">Proton-dependent oligopeptide transporter family</fullName>
    </submittedName>
</protein>
<evidence type="ECO:0000313" key="8">
    <source>
        <dbReference type="EMBL" id="KAK1350648.1"/>
    </source>
</evidence>
<feature type="transmembrane region" description="Helical" evidence="7">
    <location>
        <begin position="313"/>
        <end position="332"/>
    </location>
</feature>
<dbReference type="Gene3D" id="1.20.1250.20">
    <property type="entry name" value="MFS general substrate transporter like domains"/>
    <property type="match status" value="1"/>
</dbReference>
<gene>
    <name evidence="8" type="ORF">POM88_054637</name>
</gene>
<evidence type="ECO:0000256" key="6">
    <source>
        <dbReference type="ARBA" id="ARBA00044504"/>
    </source>
</evidence>
<dbReference type="AlphaFoldDB" id="A0AAD8GLZ5"/>
<comment type="similarity">
    <text evidence="6">Belongs to the major facilitator superfamily. Phosphate:H(+) symporter (TC 2.A.1.9) family.</text>
</comment>
<feature type="transmembrane region" description="Helical" evidence="7">
    <location>
        <begin position="416"/>
        <end position="439"/>
    </location>
</feature>
<keyword evidence="4 7" id="KW-1133">Transmembrane helix</keyword>
<dbReference type="PANTHER" id="PTHR11654">
    <property type="entry name" value="OLIGOPEPTIDE TRANSPORTER-RELATED"/>
    <property type="match status" value="1"/>
</dbReference>
<proteinExistence type="inferred from homology"/>
<feature type="transmembrane region" description="Helical" evidence="7">
    <location>
        <begin position="486"/>
        <end position="505"/>
    </location>
</feature>
<dbReference type="Proteomes" id="UP001237642">
    <property type="component" value="Unassembled WGS sequence"/>
</dbReference>
<feature type="transmembrane region" description="Helical" evidence="7">
    <location>
        <begin position="159"/>
        <end position="179"/>
    </location>
</feature>
<reference evidence="8" key="2">
    <citation type="submission" date="2023-05" db="EMBL/GenBank/DDBJ databases">
        <authorList>
            <person name="Schelkunov M.I."/>
        </authorList>
    </citation>
    <scope>NUCLEOTIDE SEQUENCE</scope>
    <source>
        <strain evidence="8">Hsosn_3</strain>
        <tissue evidence="8">Leaf</tissue>
    </source>
</reference>
<evidence type="ECO:0000313" key="9">
    <source>
        <dbReference type="Proteomes" id="UP001237642"/>
    </source>
</evidence>
<feature type="transmembrane region" description="Helical" evidence="7">
    <location>
        <begin position="85"/>
        <end position="102"/>
    </location>
</feature>
<comment type="similarity">
    <text evidence="2">Belongs to the major facilitator superfamily. Proton-dependent oligopeptide transporter (POT/PTR) (TC 2.A.17) family.</text>
</comment>
<feature type="transmembrane region" description="Helical" evidence="7">
    <location>
        <begin position="550"/>
        <end position="568"/>
    </location>
</feature>
<keyword evidence="5 7" id="KW-0472">Membrane</keyword>
<reference evidence="8" key="1">
    <citation type="submission" date="2023-02" db="EMBL/GenBank/DDBJ databases">
        <title>Genome of toxic invasive species Heracleum sosnowskyi carries increased number of genes despite the absence of recent whole-genome duplications.</title>
        <authorList>
            <person name="Schelkunov M."/>
            <person name="Shtratnikova V."/>
            <person name="Makarenko M."/>
            <person name="Klepikova A."/>
            <person name="Omelchenko D."/>
            <person name="Novikova G."/>
            <person name="Obukhova E."/>
            <person name="Bogdanov V."/>
            <person name="Penin A."/>
            <person name="Logacheva M."/>
        </authorList>
    </citation>
    <scope>NUCLEOTIDE SEQUENCE</scope>
    <source>
        <strain evidence="8">Hsosn_3</strain>
        <tissue evidence="8">Leaf</tissue>
    </source>
</reference>
<dbReference type="InterPro" id="IPR000109">
    <property type="entry name" value="POT_fam"/>
</dbReference>
<feature type="transmembrane region" description="Helical" evidence="7">
    <location>
        <begin position="133"/>
        <end position="153"/>
    </location>
</feature>
<accession>A0AAD8GLZ5</accession>
<dbReference type="GO" id="GO:0022857">
    <property type="term" value="F:transmembrane transporter activity"/>
    <property type="evidence" value="ECO:0007669"/>
    <property type="project" value="InterPro"/>
</dbReference>
<sequence length="571" mass="63727">MWVMQTYLTTVWGLSVSHAAGIINVWNGLTFFLPIPFAFFADSFFGNFYMLMFSCFVDAIGLGFLTLSTRQSLGSESIGGTQKALFYIALALIAAGLASRSVSQVQFFKEQEEETTHSNKEEGNCDCGLGQKLTCCVMAIVIIICSLVLPFIPSWSVRFGIPAICSLLLLLIFLIGQFCHSSQRKGPQGSPLTTILRVFVAAISKKSEKLPEDQNTESFYQSDDHVELTHWFRFLNKAARILPTASIEEQKKNKWHLCSVKEVEDTKVCLRMTPLCITLVLCGLVFSLGNTYFLEQANHLNQTLGRLKVNSLIFFFFSFGADIITSNIYRIAKTCTLERYRKYFPIFGIAYALINSVLCCIIAAKVESRRLVNKEKSMSMFWLVPQYILLGVFTGISSICYEELFKTRYPSSMSKYVQYFTLGLTGIGTAASYLLVYIVGKFCYRFINQGYIKAPKRICVSDHCKIDMNSETTSESTKVWSTSSGVISFVVVVINSMSFASRVFWSTTLTLSLASRSGEQHSKPVYAALALSNISPELLAQAGTSFFSTVFIFLPHAGICLVILIATGDRK</sequence>